<dbReference type="SUPFAM" id="SSF50475">
    <property type="entry name" value="FMN-binding split barrel"/>
    <property type="match status" value="1"/>
</dbReference>
<proteinExistence type="predicted"/>
<comment type="caution">
    <text evidence="1">The sequence shown here is derived from an EMBL/GenBank/DDBJ whole genome shotgun (WGS) entry which is preliminary data.</text>
</comment>
<gene>
    <name evidence="1" type="ORF">GCM10009559_05660</name>
</gene>
<accession>A0ABP3ZHN3</accession>
<dbReference type="Gene3D" id="2.30.110.10">
    <property type="entry name" value="Electron Transport, Fmn-binding Protein, Chain A"/>
    <property type="match status" value="1"/>
</dbReference>
<dbReference type="InterPro" id="IPR024747">
    <property type="entry name" value="Pyridox_Oxase-rel"/>
</dbReference>
<dbReference type="Pfam" id="PF12900">
    <property type="entry name" value="Pyridox_ox_2"/>
    <property type="match status" value="1"/>
</dbReference>
<dbReference type="Proteomes" id="UP001499967">
    <property type="component" value="Unassembled WGS sequence"/>
</dbReference>
<name>A0ABP3ZHN3_9PSEU</name>
<protein>
    <submittedName>
        <fullName evidence="1">Pyridoxamine 5'-phosphate oxidase family protein</fullName>
    </submittedName>
</protein>
<reference evidence="2" key="1">
    <citation type="journal article" date="2019" name="Int. J. Syst. Evol. Microbiol.">
        <title>The Global Catalogue of Microorganisms (GCM) 10K type strain sequencing project: providing services to taxonomists for standard genome sequencing and annotation.</title>
        <authorList>
            <consortium name="The Broad Institute Genomics Platform"/>
            <consortium name="The Broad Institute Genome Sequencing Center for Infectious Disease"/>
            <person name="Wu L."/>
            <person name="Ma J."/>
        </authorList>
    </citation>
    <scope>NUCLEOTIDE SEQUENCE [LARGE SCALE GENOMIC DNA]</scope>
    <source>
        <strain evidence="2">JCM 11117</strain>
    </source>
</reference>
<evidence type="ECO:0000313" key="2">
    <source>
        <dbReference type="Proteomes" id="UP001499967"/>
    </source>
</evidence>
<sequence>MQSSAELAELERADCLRLLTAERVGRVVFSEAALPAALPVNYVLDGEEVVFRTARGGRLATMVPGKVVAFEVDDFDLATRTGWSVLGVGEAYQVCDPERLTELAESGPELWVPQRRDVVVRLPLQVLSGRRIFRPSGAAPSLLAGMSSPRPD</sequence>
<dbReference type="InterPro" id="IPR012349">
    <property type="entry name" value="Split_barrel_FMN-bd"/>
</dbReference>
<evidence type="ECO:0000313" key="1">
    <source>
        <dbReference type="EMBL" id="GAA0922301.1"/>
    </source>
</evidence>
<organism evidence="1 2">
    <name type="scientific">Pseudonocardia zijingensis</name>
    <dbReference type="NCBI Taxonomy" id="153376"/>
    <lineage>
        <taxon>Bacteria</taxon>
        <taxon>Bacillati</taxon>
        <taxon>Actinomycetota</taxon>
        <taxon>Actinomycetes</taxon>
        <taxon>Pseudonocardiales</taxon>
        <taxon>Pseudonocardiaceae</taxon>
        <taxon>Pseudonocardia</taxon>
    </lineage>
</organism>
<keyword evidence="2" id="KW-1185">Reference proteome</keyword>
<dbReference type="EMBL" id="BAAAHP010000014">
    <property type="protein sequence ID" value="GAA0922301.1"/>
    <property type="molecule type" value="Genomic_DNA"/>
</dbReference>
<dbReference type="RefSeq" id="WP_343938531.1">
    <property type="nucleotide sequence ID" value="NZ_BAAAHP010000014.1"/>
</dbReference>